<keyword evidence="1 5" id="KW-0479">Metal-binding</keyword>
<dbReference type="AlphaFoldDB" id="A0A087EKD6"/>
<keyword evidence="2 5" id="KW-0378">Hydrolase</keyword>
<dbReference type="OrthoDB" id="105475at2"/>
<feature type="active site" description="Proton donor" evidence="5">
    <location>
        <position position="202"/>
    </location>
</feature>
<comment type="caution">
    <text evidence="6">The sequence shown here is derived from an EMBL/GenBank/DDBJ whole genome shotgun (WGS) entry which is preliminary data.</text>
</comment>
<organism evidence="6 7">
    <name type="scientific">Bifidobacterium tsurumiense</name>
    <dbReference type="NCBI Taxonomy" id="356829"/>
    <lineage>
        <taxon>Bacteria</taxon>
        <taxon>Bacillati</taxon>
        <taxon>Actinomycetota</taxon>
        <taxon>Actinomycetes</taxon>
        <taxon>Bifidobacteriales</taxon>
        <taxon>Bifidobacteriaceae</taxon>
        <taxon>Bifidobacterium</taxon>
    </lineage>
</organism>
<dbReference type="CDD" id="cd01320">
    <property type="entry name" value="ADA"/>
    <property type="match status" value="1"/>
</dbReference>
<feature type="binding site" evidence="5">
    <location>
        <position position="281"/>
    </location>
    <ligand>
        <name>substrate</name>
    </ligand>
</feature>
<dbReference type="Gene3D" id="3.20.20.140">
    <property type="entry name" value="Metal-dependent hydrolases"/>
    <property type="match status" value="1"/>
</dbReference>
<comment type="catalytic activity">
    <reaction evidence="5">
        <text>adenine + H2O + H(+) = hypoxanthine + NH4(+)</text>
        <dbReference type="Rhea" id="RHEA:23688"/>
        <dbReference type="ChEBI" id="CHEBI:15377"/>
        <dbReference type="ChEBI" id="CHEBI:15378"/>
        <dbReference type="ChEBI" id="CHEBI:16708"/>
        <dbReference type="ChEBI" id="CHEBI:17368"/>
        <dbReference type="ChEBI" id="CHEBI:28938"/>
        <dbReference type="EC" id="3.5.4.2"/>
    </reaction>
</comment>
<keyword evidence="4 5" id="KW-0546">Nucleotide metabolism</keyword>
<reference evidence="6 7" key="1">
    <citation type="submission" date="2014-03" db="EMBL/GenBank/DDBJ databases">
        <title>Genomics of Bifidobacteria.</title>
        <authorList>
            <person name="Ventura M."/>
            <person name="Milani C."/>
            <person name="Lugli G.A."/>
        </authorList>
    </citation>
    <scope>NUCLEOTIDE SEQUENCE [LARGE SCALE GENOMIC DNA]</scope>
    <source>
        <strain evidence="6 7">JCM 13495</strain>
    </source>
</reference>
<dbReference type="NCBIfam" id="TIGR01430">
    <property type="entry name" value="aden_deam"/>
    <property type="match status" value="1"/>
</dbReference>
<dbReference type="InterPro" id="IPR028892">
    <property type="entry name" value="ADE"/>
</dbReference>
<evidence type="ECO:0000313" key="7">
    <source>
        <dbReference type="Proteomes" id="UP000029080"/>
    </source>
</evidence>
<feature type="binding site" evidence="5">
    <location>
        <position position="199"/>
    </location>
    <ligand>
        <name>Zn(2+)</name>
        <dbReference type="ChEBI" id="CHEBI:29105"/>
        <note>catalytic</note>
    </ligand>
</feature>
<evidence type="ECO:0000256" key="2">
    <source>
        <dbReference type="ARBA" id="ARBA00022801"/>
    </source>
</evidence>
<dbReference type="GO" id="GO:0000034">
    <property type="term" value="F:adenine deaminase activity"/>
    <property type="evidence" value="ECO:0007669"/>
    <property type="project" value="UniProtKB-UniRule"/>
</dbReference>
<dbReference type="PANTHER" id="PTHR43114:SF6">
    <property type="entry name" value="ADENINE DEAMINASE"/>
    <property type="match status" value="1"/>
</dbReference>
<dbReference type="SUPFAM" id="SSF51556">
    <property type="entry name" value="Metallo-dependent hydrolases"/>
    <property type="match status" value="1"/>
</dbReference>
<accession>A0A087EKD6</accession>
<dbReference type="Proteomes" id="UP000029080">
    <property type="component" value="Unassembled WGS sequence"/>
</dbReference>
<dbReference type="NCBIfam" id="NF006850">
    <property type="entry name" value="PRK09358.1-6"/>
    <property type="match status" value="1"/>
</dbReference>
<keyword evidence="7" id="KW-1185">Reference proteome</keyword>
<keyword evidence="3 5" id="KW-0862">Zinc</keyword>
<dbReference type="InterPro" id="IPR032466">
    <property type="entry name" value="Metal_Hydrolase"/>
</dbReference>
<protein>
    <recommendedName>
        <fullName evidence="5">Adenine deaminase</fullName>
        <shortName evidence="5">ADE</shortName>
        <ecNumber evidence="5">3.5.4.2</ecNumber>
    </recommendedName>
    <alternativeName>
        <fullName evidence="5">Adenine aminohydrolase</fullName>
        <shortName evidence="5">AAH</shortName>
    </alternativeName>
</protein>
<feature type="binding site" evidence="5">
    <location>
        <position position="280"/>
    </location>
    <ligand>
        <name>Zn(2+)</name>
        <dbReference type="ChEBI" id="CHEBI:29105"/>
        <note>catalytic</note>
    </ligand>
</feature>
<dbReference type="Pfam" id="PF00962">
    <property type="entry name" value="A_deaminase"/>
    <property type="match status" value="1"/>
</dbReference>
<dbReference type="EC" id="3.5.4.2" evidence="5"/>
<dbReference type="RefSeq" id="WP_026642778.1">
    <property type="nucleotide sequence ID" value="NZ_JAXEUP010000004.1"/>
</dbReference>
<comment type="similarity">
    <text evidence="5">Belongs to the metallo-dependent hydrolases superfamily. Adenosine and AMP deaminases family. Adenine deaminase type 2 subfamily.</text>
</comment>
<dbReference type="GO" id="GO:0043103">
    <property type="term" value="P:hypoxanthine salvage"/>
    <property type="evidence" value="ECO:0007669"/>
    <property type="project" value="UniProtKB-UniRule"/>
</dbReference>
<evidence type="ECO:0000256" key="4">
    <source>
        <dbReference type="ARBA" id="ARBA00023080"/>
    </source>
</evidence>
<comment type="cofactor">
    <cofactor evidence="5">
        <name>Zn(2+)</name>
        <dbReference type="ChEBI" id="CHEBI:29105"/>
    </cofactor>
    <text evidence="5">Binds 1 zinc ion per subunit.</text>
</comment>
<gene>
    <name evidence="6" type="ORF">BITS_0573</name>
</gene>
<comment type="function">
    <text evidence="5">Catalyzes the hydrolytic deamination of adenine to hypoxanthine. Plays an important role in the purine salvage pathway and in nitrogen catabolism.</text>
</comment>
<feature type="binding site" evidence="5">
    <location>
        <position position="19"/>
    </location>
    <ligand>
        <name>Zn(2+)</name>
        <dbReference type="ChEBI" id="CHEBI:29105"/>
        <note>catalytic</note>
    </ligand>
</feature>
<dbReference type="InterPro" id="IPR001365">
    <property type="entry name" value="A_deaminase_dom"/>
</dbReference>
<proteinExistence type="inferred from homology"/>
<dbReference type="STRING" id="356829.BITS_0573"/>
<dbReference type="GO" id="GO:0006146">
    <property type="term" value="P:adenine catabolic process"/>
    <property type="evidence" value="ECO:0007669"/>
    <property type="project" value="UniProtKB-UniRule"/>
</dbReference>
<feature type="site" description="Important for catalytic activity" evidence="5">
    <location>
        <position position="223"/>
    </location>
</feature>
<dbReference type="GO" id="GO:0009117">
    <property type="term" value="P:nucleotide metabolic process"/>
    <property type="evidence" value="ECO:0007669"/>
    <property type="project" value="UniProtKB-KW"/>
</dbReference>
<evidence type="ECO:0000256" key="5">
    <source>
        <dbReference type="HAMAP-Rule" id="MF_01962"/>
    </source>
</evidence>
<evidence type="ECO:0000256" key="1">
    <source>
        <dbReference type="ARBA" id="ARBA00022723"/>
    </source>
</evidence>
<dbReference type="PANTHER" id="PTHR43114">
    <property type="entry name" value="ADENINE DEAMINASE"/>
    <property type="match status" value="1"/>
</dbReference>
<dbReference type="EMBL" id="JGZU01000003">
    <property type="protein sequence ID" value="KFJ08237.1"/>
    <property type="molecule type" value="Genomic_DNA"/>
</dbReference>
<dbReference type="eggNOG" id="COG1816">
    <property type="taxonomic scope" value="Bacteria"/>
</dbReference>
<dbReference type="GO" id="GO:0005829">
    <property type="term" value="C:cytosol"/>
    <property type="evidence" value="ECO:0007669"/>
    <property type="project" value="TreeGrafter"/>
</dbReference>
<evidence type="ECO:0000313" key="6">
    <source>
        <dbReference type="EMBL" id="KFJ08237.1"/>
    </source>
</evidence>
<dbReference type="GO" id="GO:0008270">
    <property type="term" value="F:zinc ion binding"/>
    <property type="evidence" value="ECO:0007669"/>
    <property type="project" value="UniProtKB-UniRule"/>
</dbReference>
<feature type="binding site" evidence="5">
    <location>
        <position position="21"/>
    </location>
    <ligand>
        <name>Zn(2+)</name>
        <dbReference type="ChEBI" id="CHEBI:29105"/>
        <note>catalytic</note>
    </ligand>
</feature>
<name>A0A087EKD6_9BIFI</name>
<dbReference type="HAMAP" id="MF_01962">
    <property type="entry name" value="Adenine_deaminase"/>
    <property type="match status" value="1"/>
</dbReference>
<sequence length="341" mass="38336">MVTALEHQAILDLPKTELHIHIEGTLEPELALELAARNGITLPWSTLEELRAQYDFVNLQSFLDLYYQLMSTLRTAQDFRDLMLAYLEHAHHDGIRHAEIFFDPQVHINNGLEFDTVMDGLLEGLSIGRERYGITGGLIACIVRDLPVTSAMDTLKALESRREDLLGIGLDSAEVGYPPSLFTEVFSRARELGLHVVAHAGEEGPASYVIEALDQLQVERIDHGIRCSDDQDLMHRLASSDIALTSCPLSNRRLQVVQDLRELPLHQFLEGGIRVTVNSDDPAYFGGYLAANYEALIDSGYSLRECAAFCRNGIEASFIGNRRQAVLFEEYERWCAQYLNE</sequence>
<evidence type="ECO:0000256" key="3">
    <source>
        <dbReference type="ARBA" id="ARBA00022833"/>
    </source>
</evidence>
<dbReference type="InterPro" id="IPR006330">
    <property type="entry name" value="Ado/ade_deaminase"/>
</dbReference>